<gene>
    <name evidence="13" type="ORF">Csa_6G410100</name>
</gene>
<feature type="compositionally biased region" description="Low complexity" evidence="9">
    <location>
        <begin position="121"/>
        <end position="131"/>
    </location>
</feature>
<organism evidence="13 14">
    <name type="scientific">Cucumis sativus</name>
    <name type="common">Cucumber</name>
    <dbReference type="NCBI Taxonomy" id="3659"/>
    <lineage>
        <taxon>Eukaryota</taxon>
        <taxon>Viridiplantae</taxon>
        <taxon>Streptophyta</taxon>
        <taxon>Embryophyta</taxon>
        <taxon>Tracheophyta</taxon>
        <taxon>Spermatophyta</taxon>
        <taxon>Magnoliopsida</taxon>
        <taxon>eudicotyledons</taxon>
        <taxon>Gunneridae</taxon>
        <taxon>Pentapetalae</taxon>
        <taxon>rosids</taxon>
        <taxon>fabids</taxon>
        <taxon>Cucurbitales</taxon>
        <taxon>Cucurbitaceae</taxon>
        <taxon>Benincaseae</taxon>
        <taxon>Cucumis</taxon>
    </lineage>
</organism>
<feature type="compositionally biased region" description="Polar residues" evidence="9">
    <location>
        <begin position="152"/>
        <end position="162"/>
    </location>
</feature>
<dbReference type="AlphaFoldDB" id="A0A0A0KGC1"/>
<keyword evidence="14" id="KW-1185">Reference proteome</keyword>
<reference evidence="13 14" key="4">
    <citation type="journal article" date="2011" name="BMC Genomics">
        <title>RNA-Seq improves annotation of protein-coding genes in the cucumber genome.</title>
        <authorList>
            <person name="Li Z."/>
            <person name="Zhang Z."/>
            <person name="Yan P."/>
            <person name="Huang S."/>
            <person name="Fei Z."/>
            <person name="Lin K."/>
        </authorList>
    </citation>
    <scope>NUCLEOTIDE SEQUENCE [LARGE SCALE GENOMIC DNA]</scope>
    <source>
        <strain evidence="14">cv. 9930</strain>
    </source>
</reference>
<dbReference type="GO" id="GO:0005886">
    <property type="term" value="C:plasma membrane"/>
    <property type="evidence" value="ECO:0007669"/>
    <property type="project" value="UniProtKB-SubCell"/>
</dbReference>
<dbReference type="InterPro" id="IPR036312">
    <property type="entry name" value="Bifun_inhib/LTP/seed_sf"/>
</dbReference>
<evidence type="ECO:0000259" key="12">
    <source>
        <dbReference type="SMART" id="SM00499"/>
    </source>
</evidence>
<evidence type="ECO:0000256" key="5">
    <source>
        <dbReference type="ARBA" id="ARBA00022729"/>
    </source>
</evidence>
<evidence type="ECO:0000256" key="2">
    <source>
        <dbReference type="ARBA" id="ARBA00009748"/>
    </source>
</evidence>
<keyword evidence="10" id="KW-0812">Transmembrane</keyword>
<reference evidence="13 14" key="3">
    <citation type="journal article" date="2010" name="BMC Genomics">
        <title>Transcriptome sequencing and comparative analysis of cucumber flowers with different sex types.</title>
        <authorList>
            <person name="Guo S."/>
            <person name="Zheng Y."/>
            <person name="Joung J.G."/>
            <person name="Liu S."/>
            <person name="Zhang Z."/>
            <person name="Crasta O.R."/>
            <person name="Sobral B.W."/>
            <person name="Xu Y."/>
            <person name="Huang S."/>
            <person name="Fei Z."/>
        </authorList>
    </citation>
    <scope>NUCLEOTIDE SEQUENCE [LARGE SCALE GENOMIC DNA]</scope>
    <source>
        <strain evidence="14">cv. 9930</strain>
    </source>
</reference>
<evidence type="ECO:0000256" key="1">
    <source>
        <dbReference type="ARBA" id="ARBA00004609"/>
    </source>
</evidence>
<feature type="domain" description="Bifunctional inhibitor/plant lipid transfer protein/seed storage helical" evidence="12">
    <location>
        <begin position="31"/>
        <end position="115"/>
    </location>
</feature>
<evidence type="ECO:0000256" key="6">
    <source>
        <dbReference type="ARBA" id="ARBA00023157"/>
    </source>
</evidence>
<keyword evidence="8" id="KW-0449">Lipoprotein</keyword>
<dbReference type="InterPro" id="IPR043325">
    <property type="entry name" value="LTSS"/>
</dbReference>
<feature type="chain" id="PRO_5001972152" description="Bifunctional inhibitor/plant lipid transfer protein/seed storage helical domain-containing protein" evidence="11">
    <location>
        <begin position="27"/>
        <end position="202"/>
    </location>
</feature>
<dbReference type="Pfam" id="PF14368">
    <property type="entry name" value="LTP_2"/>
    <property type="match status" value="1"/>
</dbReference>
<keyword evidence="4" id="KW-0336">GPI-anchor</keyword>
<evidence type="ECO:0000256" key="4">
    <source>
        <dbReference type="ARBA" id="ARBA00022622"/>
    </source>
</evidence>
<dbReference type="Gene3D" id="1.10.110.10">
    <property type="entry name" value="Plant lipid-transfer and hydrophobic proteins"/>
    <property type="match status" value="1"/>
</dbReference>
<keyword evidence="3" id="KW-1003">Cell membrane</keyword>
<evidence type="ECO:0000313" key="13">
    <source>
        <dbReference type="EMBL" id="KGN47904.1"/>
    </source>
</evidence>
<dbReference type="FunFam" id="1.10.110.10:FF:000001">
    <property type="entry name" value="Bifunctional inhibitor/lipid-transfer protein/seed storage 2S albumin superfamily protein"/>
    <property type="match status" value="1"/>
</dbReference>
<dbReference type="STRING" id="3659.A0A0A0KGC1"/>
<dbReference type="GO" id="GO:0098552">
    <property type="term" value="C:side of membrane"/>
    <property type="evidence" value="ECO:0007669"/>
    <property type="project" value="UniProtKB-KW"/>
</dbReference>
<accession>A0A0A0KGC1</accession>
<dbReference type="EMBL" id="CM002927">
    <property type="protein sequence ID" value="KGN47904.1"/>
    <property type="molecule type" value="Genomic_DNA"/>
</dbReference>
<reference evidence="13 14" key="2">
    <citation type="journal article" date="2009" name="PLoS ONE">
        <title>An integrated genetic and cytogenetic map of the cucumber genome.</title>
        <authorList>
            <person name="Ren Y."/>
            <person name="Zhang Z."/>
            <person name="Liu J."/>
            <person name="Staub J.E."/>
            <person name="Han Y."/>
            <person name="Cheng Z."/>
            <person name="Li X."/>
            <person name="Lu J."/>
            <person name="Miao H."/>
            <person name="Kang H."/>
            <person name="Xie B."/>
            <person name="Gu X."/>
            <person name="Wang X."/>
            <person name="Du Y."/>
            <person name="Jin W."/>
            <person name="Huang S."/>
        </authorList>
    </citation>
    <scope>NUCLEOTIDE SEQUENCE [LARGE SCALE GENOMIC DNA]</scope>
    <source>
        <strain evidence="14">cv. 9930</strain>
    </source>
</reference>
<evidence type="ECO:0000256" key="10">
    <source>
        <dbReference type="SAM" id="Phobius"/>
    </source>
</evidence>
<reference evidence="13 14" key="1">
    <citation type="journal article" date="2009" name="Nat. Genet.">
        <title>The genome of the cucumber, Cucumis sativus L.</title>
        <authorList>
            <person name="Huang S."/>
            <person name="Li R."/>
            <person name="Zhang Z."/>
            <person name="Li L."/>
            <person name="Gu X."/>
            <person name="Fan W."/>
            <person name="Lucas W.J."/>
            <person name="Wang X."/>
            <person name="Xie B."/>
            <person name="Ni P."/>
            <person name="Ren Y."/>
            <person name="Zhu H."/>
            <person name="Li J."/>
            <person name="Lin K."/>
            <person name="Jin W."/>
            <person name="Fei Z."/>
            <person name="Li G."/>
            <person name="Staub J."/>
            <person name="Kilian A."/>
            <person name="van der Vossen E.A."/>
            <person name="Wu Y."/>
            <person name="Guo J."/>
            <person name="He J."/>
            <person name="Jia Z."/>
            <person name="Ren Y."/>
            <person name="Tian G."/>
            <person name="Lu Y."/>
            <person name="Ruan J."/>
            <person name="Qian W."/>
            <person name="Wang M."/>
            <person name="Huang Q."/>
            <person name="Li B."/>
            <person name="Xuan Z."/>
            <person name="Cao J."/>
            <person name="Asan"/>
            <person name="Wu Z."/>
            <person name="Zhang J."/>
            <person name="Cai Q."/>
            <person name="Bai Y."/>
            <person name="Zhao B."/>
            <person name="Han Y."/>
            <person name="Li Y."/>
            <person name="Li X."/>
            <person name="Wang S."/>
            <person name="Shi Q."/>
            <person name="Liu S."/>
            <person name="Cho W.K."/>
            <person name="Kim J.Y."/>
            <person name="Xu Y."/>
            <person name="Heller-Uszynska K."/>
            <person name="Miao H."/>
            <person name="Cheng Z."/>
            <person name="Zhang S."/>
            <person name="Wu J."/>
            <person name="Yang Y."/>
            <person name="Kang H."/>
            <person name="Li M."/>
            <person name="Liang H."/>
            <person name="Ren X."/>
            <person name="Shi Z."/>
            <person name="Wen M."/>
            <person name="Jian M."/>
            <person name="Yang H."/>
            <person name="Zhang G."/>
            <person name="Yang Z."/>
            <person name="Chen R."/>
            <person name="Liu S."/>
            <person name="Li J."/>
            <person name="Ma L."/>
            <person name="Liu H."/>
            <person name="Zhou Y."/>
            <person name="Zhao J."/>
            <person name="Fang X."/>
            <person name="Li G."/>
            <person name="Fang L."/>
            <person name="Li Y."/>
            <person name="Liu D."/>
            <person name="Zheng H."/>
            <person name="Zhang Y."/>
            <person name="Qin N."/>
            <person name="Li Z."/>
            <person name="Yang G."/>
            <person name="Yang S."/>
            <person name="Bolund L."/>
            <person name="Kristiansen K."/>
            <person name="Zheng H."/>
            <person name="Li S."/>
            <person name="Zhang X."/>
            <person name="Yang H."/>
            <person name="Wang J."/>
            <person name="Sun R."/>
            <person name="Zhang B."/>
            <person name="Jiang S."/>
            <person name="Wang J."/>
            <person name="Du Y."/>
            <person name="Li S."/>
        </authorList>
    </citation>
    <scope>NUCLEOTIDE SEQUENCE [LARGE SCALE GENOMIC DNA]</scope>
    <source>
        <strain evidence="14">cv. 9930</strain>
    </source>
</reference>
<dbReference type="OMA" id="MSWCCSH"/>
<evidence type="ECO:0000256" key="11">
    <source>
        <dbReference type="SAM" id="SignalP"/>
    </source>
</evidence>
<evidence type="ECO:0000313" key="14">
    <source>
        <dbReference type="Proteomes" id="UP000029981"/>
    </source>
</evidence>
<dbReference type="eggNOG" id="ENOG502S0AW">
    <property type="taxonomic scope" value="Eukaryota"/>
</dbReference>
<dbReference type="Proteomes" id="UP000029981">
    <property type="component" value="Chromosome 6"/>
</dbReference>
<keyword evidence="5 11" id="KW-0732">Signal</keyword>
<dbReference type="Gramene" id="KGN47904">
    <property type="protein sequence ID" value="KGN47904"/>
    <property type="gene ID" value="Csa_6G410100"/>
</dbReference>
<comment type="subcellular location">
    <subcellularLocation>
        <location evidence="1">Cell membrane</location>
        <topology evidence="1">Lipid-anchor</topology>
        <topology evidence="1">GPI-anchor</topology>
    </subcellularLocation>
</comment>
<evidence type="ECO:0000256" key="8">
    <source>
        <dbReference type="ARBA" id="ARBA00023288"/>
    </source>
</evidence>
<dbReference type="InterPro" id="IPR016140">
    <property type="entry name" value="Bifunc_inhib/LTP/seed_store"/>
</dbReference>
<evidence type="ECO:0000256" key="9">
    <source>
        <dbReference type="SAM" id="MobiDB-lite"/>
    </source>
</evidence>
<evidence type="ECO:0000256" key="7">
    <source>
        <dbReference type="ARBA" id="ARBA00023180"/>
    </source>
</evidence>
<dbReference type="CDD" id="cd00010">
    <property type="entry name" value="AAI_LTSS"/>
    <property type="match status" value="1"/>
</dbReference>
<proteinExistence type="inferred from homology"/>
<sequence>MGLIKESIILVTVVVVGLSMSHSSLGQSGGCTTALITLSPCLTYINAAAGTTTSNTPSSSCCSRLATVLQSKPRCLCSALSGGGAAASLGVTINQTRALQLPAACRLQTPPPSRCNGVAAPTVSPVSSPENSPDEEEDGEARPTTWTTTTWDQPSFPSTIGSDENVPITGGVPSDGGHSLINFAGLVYHLITLNILFILLLH</sequence>
<dbReference type="SMART" id="SM00499">
    <property type="entry name" value="AAI"/>
    <property type="match status" value="1"/>
</dbReference>
<comment type="similarity">
    <text evidence="2">Belongs to the plant LTP family.</text>
</comment>
<feature type="signal peptide" evidence="11">
    <location>
        <begin position="1"/>
        <end position="26"/>
    </location>
</feature>
<feature type="transmembrane region" description="Helical" evidence="10">
    <location>
        <begin position="180"/>
        <end position="201"/>
    </location>
</feature>
<keyword evidence="6" id="KW-1015">Disulfide bond</keyword>
<dbReference type="PANTHER" id="PTHR33044">
    <property type="entry name" value="BIFUNCTIONAL INHIBITOR/LIPID-TRANSFER PROTEIN/SEED STORAGE 2S ALBUMIN SUPERFAMILY PROTEIN-RELATED"/>
    <property type="match status" value="1"/>
</dbReference>
<evidence type="ECO:0000256" key="3">
    <source>
        <dbReference type="ARBA" id="ARBA00022475"/>
    </source>
</evidence>
<protein>
    <recommendedName>
        <fullName evidence="12">Bifunctional inhibitor/plant lipid transfer protein/seed storage helical domain-containing protein</fullName>
    </recommendedName>
</protein>
<dbReference type="SUPFAM" id="SSF47699">
    <property type="entry name" value="Bifunctional inhibitor/lipid-transfer protein/seed storage 2S albumin"/>
    <property type="match status" value="1"/>
</dbReference>
<feature type="region of interest" description="Disordered" evidence="9">
    <location>
        <begin position="117"/>
        <end position="171"/>
    </location>
</feature>
<keyword evidence="10" id="KW-1133">Transmembrane helix</keyword>
<name>A0A0A0KGC1_CUCSA</name>
<keyword evidence="7" id="KW-0325">Glycoprotein</keyword>
<keyword evidence="10" id="KW-0472">Membrane</keyword>